<name>A0A7S8FAQ7_9BACT</name>
<sequence>MFRHPCYLGIPWEMHWDQKERRKHHHVLLTLFLILVAMF</sequence>
<dbReference type="EMBL" id="CP047423">
    <property type="protein sequence ID" value="QPD02435.1"/>
    <property type="molecule type" value="Genomic_DNA"/>
</dbReference>
<dbReference type="KEGG" id="nkf:Nkreftii_000209"/>
<dbReference type="Proteomes" id="UP000593737">
    <property type="component" value="Chromosome"/>
</dbReference>
<protein>
    <submittedName>
        <fullName evidence="1">Uncharacterized protein</fullName>
    </submittedName>
</protein>
<evidence type="ECO:0000313" key="2">
    <source>
        <dbReference type="Proteomes" id="UP000593737"/>
    </source>
</evidence>
<proteinExistence type="predicted"/>
<reference evidence="1 2" key="1">
    <citation type="journal article" date="2020" name="ISME J.">
        <title>Enrichment and physiological characterization of a novel comammox Nitrospira indicates ammonium inhibition of complete nitrification.</title>
        <authorList>
            <person name="Sakoula D."/>
            <person name="Koch H."/>
            <person name="Frank J."/>
            <person name="Jetten M.S.M."/>
            <person name="van Kessel M.A.H.J."/>
            <person name="Lucker S."/>
        </authorList>
    </citation>
    <scope>NUCLEOTIDE SEQUENCE [LARGE SCALE GENOMIC DNA]</scope>
    <source>
        <strain evidence="1">Comreactor17</strain>
    </source>
</reference>
<dbReference type="AlphaFoldDB" id="A0A7S8FAQ7"/>
<evidence type="ECO:0000313" key="1">
    <source>
        <dbReference type="EMBL" id="QPD02435.1"/>
    </source>
</evidence>
<organism evidence="1 2">
    <name type="scientific">Candidatus Nitrospira kreftii</name>
    <dbReference type="NCBI Taxonomy" id="2652173"/>
    <lineage>
        <taxon>Bacteria</taxon>
        <taxon>Pseudomonadati</taxon>
        <taxon>Nitrospirota</taxon>
        <taxon>Nitrospiria</taxon>
        <taxon>Nitrospirales</taxon>
        <taxon>Nitrospiraceae</taxon>
        <taxon>Nitrospira</taxon>
    </lineage>
</organism>
<accession>A0A7S8FAQ7</accession>
<gene>
    <name evidence="1" type="ORF">Nkreftii_000209</name>
</gene>